<evidence type="ECO:0000313" key="9">
    <source>
        <dbReference type="Proteomes" id="UP000202176"/>
    </source>
</evidence>
<gene>
    <name evidence="8" type="ORF">pv_342</name>
</gene>
<feature type="domain" description="Glucose-methanol-choline oxidoreductase N-terminal" evidence="6">
    <location>
        <begin position="86"/>
        <end position="322"/>
    </location>
</feature>
<dbReference type="PANTHER" id="PTHR11552:SF147">
    <property type="entry name" value="CHOLINE DEHYDROGENASE, MITOCHONDRIAL"/>
    <property type="match status" value="1"/>
</dbReference>
<organism evidence="8 9">
    <name type="scientific">Pithovirus sibericum</name>
    <dbReference type="NCBI Taxonomy" id="1450746"/>
    <lineage>
        <taxon>Viruses</taxon>
        <taxon>Pithoviruses</taxon>
        <taxon>Orthopithovirinae</taxon>
        <taxon>Alphapithovirus</taxon>
        <taxon>Alphapithovirus sibericum</taxon>
    </lineage>
</organism>
<dbReference type="SUPFAM" id="SSF51905">
    <property type="entry name" value="FAD/NAD(P)-binding domain"/>
    <property type="match status" value="1"/>
</dbReference>
<comment type="similarity">
    <text evidence="2">Belongs to the GMC oxidoreductase family.</text>
</comment>
<comment type="cofactor">
    <cofactor evidence="1">
        <name>FAD</name>
        <dbReference type="ChEBI" id="CHEBI:57692"/>
    </cofactor>
</comment>
<dbReference type="InterPro" id="IPR036188">
    <property type="entry name" value="FAD/NAD-bd_sf"/>
</dbReference>
<dbReference type="EMBL" id="KF740664">
    <property type="protein sequence ID" value="AHH01909.1"/>
    <property type="molecule type" value="Genomic_DNA"/>
</dbReference>
<feature type="transmembrane region" description="Helical" evidence="5">
    <location>
        <begin position="12"/>
        <end position="30"/>
    </location>
</feature>
<dbReference type="SUPFAM" id="SSF54373">
    <property type="entry name" value="FAD-linked reductases, C-terminal domain"/>
    <property type="match status" value="1"/>
</dbReference>
<dbReference type="InterPro" id="IPR000172">
    <property type="entry name" value="GMC_OxRdtase_N"/>
</dbReference>
<dbReference type="GO" id="GO:0016614">
    <property type="term" value="F:oxidoreductase activity, acting on CH-OH group of donors"/>
    <property type="evidence" value="ECO:0007669"/>
    <property type="project" value="InterPro"/>
</dbReference>
<evidence type="ECO:0000259" key="7">
    <source>
        <dbReference type="Pfam" id="PF05199"/>
    </source>
</evidence>
<dbReference type="Gene3D" id="3.30.410.40">
    <property type="match status" value="1"/>
</dbReference>
<evidence type="ECO:0000256" key="5">
    <source>
        <dbReference type="SAM" id="Phobius"/>
    </source>
</evidence>
<keyword evidence="5" id="KW-1133">Transmembrane helix</keyword>
<keyword evidence="5" id="KW-0812">Transmembrane</keyword>
<dbReference type="RefSeq" id="YP_009001244.1">
    <property type="nucleotide sequence ID" value="NC_023423.1"/>
</dbReference>
<proteinExistence type="inferred from homology"/>
<keyword evidence="3" id="KW-0285">Flavoprotein</keyword>
<feature type="domain" description="Glucose-methanol-choline oxidoreductase C-terminal" evidence="7">
    <location>
        <begin position="395"/>
        <end position="525"/>
    </location>
</feature>
<evidence type="ECO:0000256" key="4">
    <source>
        <dbReference type="ARBA" id="ARBA00022827"/>
    </source>
</evidence>
<dbReference type="Pfam" id="PF00732">
    <property type="entry name" value="GMC_oxred_N"/>
    <property type="match status" value="1"/>
</dbReference>
<evidence type="ECO:0000256" key="1">
    <source>
        <dbReference type="ARBA" id="ARBA00001974"/>
    </source>
</evidence>
<evidence type="ECO:0000256" key="2">
    <source>
        <dbReference type="ARBA" id="ARBA00010790"/>
    </source>
</evidence>
<keyword evidence="9" id="KW-1185">Reference proteome</keyword>
<dbReference type="InterPro" id="IPR012132">
    <property type="entry name" value="GMC_OxRdtase"/>
</dbReference>
<dbReference type="Proteomes" id="UP000202176">
    <property type="component" value="Segment"/>
</dbReference>
<dbReference type="PIRSF" id="PIRSF000137">
    <property type="entry name" value="Alcohol_oxidase"/>
    <property type="match status" value="1"/>
</dbReference>
<dbReference type="GO" id="GO:0050660">
    <property type="term" value="F:flavin adenine dinucleotide binding"/>
    <property type="evidence" value="ECO:0007669"/>
    <property type="project" value="InterPro"/>
</dbReference>
<evidence type="ECO:0000313" key="8">
    <source>
        <dbReference type="EMBL" id="AHH01909.1"/>
    </source>
</evidence>
<dbReference type="Gene3D" id="3.50.50.60">
    <property type="entry name" value="FAD/NAD(P)-binding domain"/>
    <property type="match status" value="1"/>
</dbReference>
<name>W5S5G3_9VIRU</name>
<evidence type="ECO:0000256" key="3">
    <source>
        <dbReference type="ARBA" id="ARBA00022630"/>
    </source>
</evidence>
<dbReference type="PANTHER" id="PTHR11552">
    <property type="entry name" value="GLUCOSE-METHANOL-CHOLINE GMC OXIDOREDUCTASE"/>
    <property type="match status" value="1"/>
</dbReference>
<sequence>MEKRSKGDQEWDFIIAGAGTAGGILAYLLSFDYRVLVIERGDNQLYNPIVRNAENFIASSFDPRTAEQLLTPPDPGLLGILERYTKGNTWGGSSSVNYLLSVIGSPDYWERIAALSGPEWKFERIVELTHQLENWQGAPSPFRGNGGPINVLPLPPSLTPTSIASQIAPIIASLNAIPLVNDYNAAQGACVSPNQQNFEKREGGQRIRTQTGYAFLNRQVVDSKGRGVGCHQKLRILSDSFVSKVLFSCRKGRKLEAVGVEAIVKGICRRFHAKKVILSAGVIDTPAILQRSGIGPSGVLRQAGIPVQLENSDVGQGLKTHYGPGFVLQSTPDVAFTADILAFPQQIGGNSQVRKYETVFVPGNSGITSATAAILQIPASPVQGIFSMLNWDLDPVSTGSVQILNDDPAEEPILRFNLYSDPVDVQVAIAGAQFYKAVYDQANTNGGNFTFLYPPESAFADPDTLLTYIKAETSIGYHGVGTASFGKVVDSKLRVLGTRNLYVADLSVTPIPEDGNTAYAAMFIGLNLASFLLRDPFPLKKFKDLGDPKRC</sequence>
<keyword evidence="4" id="KW-0274">FAD</keyword>
<dbReference type="OrthoDB" id="2191at10239"/>
<protein>
    <submittedName>
        <fullName evidence="8">Oxidoreductase choline DHase</fullName>
    </submittedName>
</protein>
<dbReference type="GeneID" id="18266370"/>
<dbReference type="KEGG" id="vg:18266370"/>
<accession>W5S5G3</accession>
<dbReference type="Pfam" id="PF05199">
    <property type="entry name" value="GMC_oxred_C"/>
    <property type="match status" value="1"/>
</dbReference>
<reference evidence="8 9" key="1">
    <citation type="journal article" date="2014" name="Proc. Natl. Acad. Sci. U.S.A.">
        <title>Thirty-thousand-year-old distant relative of giant icosahedral DNA viruses with a pandoravirus morphology.</title>
        <authorList>
            <person name="Legendre M."/>
            <person name="Bartoli J."/>
            <person name="Shmakova L."/>
            <person name="Jeudy S."/>
            <person name="Labadie K."/>
            <person name="Adrait A."/>
            <person name="Lescot M."/>
            <person name="Poirot O."/>
            <person name="Bertaux L."/>
            <person name="Bruley C."/>
            <person name="Coute Y."/>
            <person name="Rivkina E."/>
            <person name="Abergel C."/>
            <person name="Claverie J.M."/>
        </authorList>
    </citation>
    <scope>NUCLEOTIDE SEQUENCE [LARGE SCALE GENOMIC DNA]</scope>
    <source>
        <strain evidence="8">P1084-T</strain>
    </source>
</reference>
<dbReference type="InterPro" id="IPR007867">
    <property type="entry name" value="GMC_OxRtase_C"/>
</dbReference>
<evidence type="ECO:0000259" key="6">
    <source>
        <dbReference type="Pfam" id="PF00732"/>
    </source>
</evidence>
<keyword evidence="5" id="KW-0472">Membrane</keyword>